<dbReference type="AlphaFoldDB" id="A0A7Y0E2D0"/>
<gene>
    <name evidence="1" type="ORF">HH303_15715</name>
</gene>
<accession>A0A7Y0E2D0</accession>
<reference evidence="1 2" key="1">
    <citation type="submission" date="2020-04" db="EMBL/GenBank/DDBJ databases">
        <title>Rhodospirillaceae bacterium KN72 isolated from deep sea.</title>
        <authorList>
            <person name="Zhang D.-C."/>
        </authorList>
    </citation>
    <scope>NUCLEOTIDE SEQUENCE [LARGE SCALE GENOMIC DNA]</scope>
    <source>
        <strain evidence="1 2">KN72</strain>
    </source>
</reference>
<name>A0A7Y0E2D0_9PROT</name>
<dbReference type="Proteomes" id="UP000539372">
    <property type="component" value="Unassembled WGS sequence"/>
</dbReference>
<dbReference type="RefSeq" id="WP_169626316.1">
    <property type="nucleotide sequence ID" value="NZ_JABBNT010000004.1"/>
</dbReference>
<comment type="caution">
    <text evidence="1">The sequence shown here is derived from an EMBL/GenBank/DDBJ whole genome shotgun (WGS) entry which is preliminary data.</text>
</comment>
<protein>
    <submittedName>
        <fullName evidence="1">PilZ domain-containing protein</fullName>
    </submittedName>
</protein>
<sequence>MIWKYVREQKPLPVNRRAHERHEVDAVRAEIDRNNTRVIDISRIGLRLNHSPTWMIEGQGVNLRLIFTTRWQDIRMPVEGRILRRSSDGTIVLYRAPIEDWPDSLMKLVSACRL</sequence>
<keyword evidence="2" id="KW-1185">Reference proteome</keyword>
<proteinExistence type="predicted"/>
<evidence type="ECO:0000313" key="2">
    <source>
        <dbReference type="Proteomes" id="UP000539372"/>
    </source>
</evidence>
<dbReference type="EMBL" id="JABBNT010000004">
    <property type="protein sequence ID" value="NMM45945.1"/>
    <property type="molecule type" value="Genomic_DNA"/>
</dbReference>
<evidence type="ECO:0000313" key="1">
    <source>
        <dbReference type="EMBL" id="NMM45945.1"/>
    </source>
</evidence>
<organism evidence="1 2">
    <name type="scientific">Pacificispira spongiicola</name>
    <dbReference type="NCBI Taxonomy" id="2729598"/>
    <lineage>
        <taxon>Bacteria</taxon>
        <taxon>Pseudomonadati</taxon>
        <taxon>Pseudomonadota</taxon>
        <taxon>Alphaproteobacteria</taxon>
        <taxon>Rhodospirillales</taxon>
        <taxon>Rhodospirillaceae</taxon>
        <taxon>Pacificispira</taxon>
    </lineage>
</organism>
<dbReference type="Gene3D" id="2.40.10.220">
    <property type="entry name" value="predicted glycosyltransferase like domains"/>
    <property type="match status" value="1"/>
</dbReference>